<protein>
    <submittedName>
        <fullName evidence="2">Uncharacterized protein</fullName>
    </submittedName>
</protein>
<evidence type="ECO:0000256" key="1">
    <source>
        <dbReference type="SAM" id="MobiDB-lite"/>
    </source>
</evidence>
<keyword evidence="3" id="KW-1185">Reference proteome</keyword>
<dbReference type="EMBL" id="JAVLET010000006">
    <property type="protein sequence ID" value="KAL0468787.1"/>
    <property type="molecule type" value="Genomic_DNA"/>
</dbReference>
<organism evidence="2 3">
    <name type="scientific">Neurospora intermedia</name>
    <dbReference type="NCBI Taxonomy" id="5142"/>
    <lineage>
        <taxon>Eukaryota</taxon>
        <taxon>Fungi</taxon>
        <taxon>Dikarya</taxon>
        <taxon>Ascomycota</taxon>
        <taxon>Pezizomycotina</taxon>
        <taxon>Sordariomycetes</taxon>
        <taxon>Sordariomycetidae</taxon>
        <taxon>Sordariales</taxon>
        <taxon>Sordariaceae</taxon>
        <taxon>Neurospora</taxon>
    </lineage>
</organism>
<proteinExistence type="predicted"/>
<evidence type="ECO:0000313" key="3">
    <source>
        <dbReference type="Proteomes" id="UP001451303"/>
    </source>
</evidence>
<reference evidence="2 3" key="1">
    <citation type="submission" date="2023-09" db="EMBL/GenBank/DDBJ databases">
        <title>Multi-omics analysis of a traditional fermented food reveals byproduct-associated fungal strains for waste-to-food upcycling.</title>
        <authorList>
            <consortium name="Lawrence Berkeley National Laboratory"/>
            <person name="Rekdal V.M."/>
            <person name="Villalobos-Escobedo J.M."/>
            <person name="Rodriguez-Valeron N."/>
            <person name="Garcia M.O."/>
            <person name="Vasquez D.P."/>
            <person name="Damayanti I."/>
            <person name="Sorensen P.M."/>
            <person name="Baidoo E.E."/>
            <person name="De Carvalho A.C."/>
            <person name="Riley R."/>
            <person name="Lipzen A."/>
            <person name="He G."/>
            <person name="Yan M."/>
            <person name="Haridas S."/>
            <person name="Daum C."/>
            <person name="Yoshinaga Y."/>
            <person name="Ng V."/>
            <person name="Grigoriev I.V."/>
            <person name="Munk R."/>
            <person name="Nuraida L."/>
            <person name="Wijaya C.H."/>
            <person name="Morales P.-C."/>
            <person name="Keasling J.D."/>
        </authorList>
    </citation>
    <scope>NUCLEOTIDE SEQUENCE [LARGE SCALE GENOMIC DNA]</scope>
    <source>
        <strain evidence="2 3">FGSC 2613</strain>
    </source>
</reference>
<gene>
    <name evidence="2" type="ORF">QR685DRAFT_528801</name>
</gene>
<name>A0ABR3D7Y1_NEUIN</name>
<evidence type="ECO:0000313" key="2">
    <source>
        <dbReference type="EMBL" id="KAL0468787.1"/>
    </source>
</evidence>
<comment type="caution">
    <text evidence="2">The sequence shown here is derived from an EMBL/GenBank/DDBJ whole genome shotgun (WGS) entry which is preliminary data.</text>
</comment>
<dbReference type="Proteomes" id="UP001451303">
    <property type="component" value="Unassembled WGS sequence"/>
</dbReference>
<feature type="region of interest" description="Disordered" evidence="1">
    <location>
        <begin position="1"/>
        <end position="34"/>
    </location>
</feature>
<sequence>MVHRGDPVFPFLVPGPDRSISKQKQASPERRNNVHTISLCGKPCNASVETQQLTKPTC</sequence>
<accession>A0ABR3D7Y1</accession>